<name>A0AAD8EVS4_BIOPF</name>
<feature type="compositionally biased region" description="Polar residues" evidence="1">
    <location>
        <begin position="68"/>
        <end position="77"/>
    </location>
</feature>
<accession>A0AAD8EVS4</accession>
<feature type="compositionally biased region" description="Polar residues" evidence="1">
    <location>
        <begin position="566"/>
        <end position="576"/>
    </location>
</feature>
<keyword evidence="3" id="KW-1185">Reference proteome</keyword>
<feature type="region of interest" description="Disordered" evidence="1">
    <location>
        <begin position="1"/>
        <end position="88"/>
    </location>
</feature>
<feature type="compositionally biased region" description="Acidic residues" evidence="1">
    <location>
        <begin position="584"/>
        <end position="598"/>
    </location>
</feature>
<feature type="compositionally biased region" description="Polar residues" evidence="1">
    <location>
        <begin position="15"/>
        <end position="32"/>
    </location>
</feature>
<feature type="region of interest" description="Disordered" evidence="1">
    <location>
        <begin position="117"/>
        <end position="146"/>
    </location>
</feature>
<protein>
    <submittedName>
        <fullName evidence="2">Uncharacterized protein</fullName>
    </submittedName>
</protein>
<feature type="region of interest" description="Disordered" evidence="1">
    <location>
        <begin position="566"/>
        <end position="598"/>
    </location>
</feature>
<dbReference type="Proteomes" id="UP001233172">
    <property type="component" value="Unassembled WGS sequence"/>
</dbReference>
<dbReference type="EMBL" id="JASAOG010000281">
    <property type="protein sequence ID" value="KAK0041253.1"/>
    <property type="molecule type" value="Genomic_DNA"/>
</dbReference>
<feature type="compositionally biased region" description="Low complexity" evidence="1">
    <location>
        <begin position="78"/>
        <end position="88"/>
    </location>
</feature>
<evidence type="ECO:0000313" key="3">
    <source>
        <dbReference type="Proteomes" id="UP001233172"/>
    </source>
</evidence>
<dbReference type="AlphaFoldDB" id="A0AAD8EVS4"/>
<evidence type="ECO:0000256" key="1">
    <source>
        <dbReference type="SAM" id="MobiDB-lite"/>
    </source>
</evidence>
<gene>
    <name evidence="2" type="ORF">Bpfe_029292</name>
</gene>
<organism evidence="2 3">
    <name type="scientific">Biomphalaria pfeifferi</name>
    <name type="common">Bloodfluke planorb</name>
    <name type="synonym">Freshwater snail</name>
    <dbReference type="NCBI Taxonomy" id="112525"/>
    <lineage>
        <taxon>Eukaryota</taxon>
        <taxon>Metazoa</taxon>
        <taxon>Spiralia</taxon>
        <taxon>Lophotrochozoa</taxon>
        <taxon>Mollusca</taxon>
        <taxon>Gastropoda</taxon>
        <taxon>Heterobranchia</taxon>
        <taxon>Euthyneura</taxon>
        <taxon>Panpulmonata</taxon>
        <taxon>Hygrophila</taxon>
        <taxon>Lymnaeoidea</taxon>
        <taxon>Planorbidae</taxon>
        <taxon>Biomphalaria</taxon>
    </lineage>
</organism>
<evidence type="ECO:0000313" key="2">
    <source>
        <dbReference type="EMBL" id="KAK0041253.1"/>
    </source>
</evidence>
<sequence length="598" mass="65387">MAARSRLKNDHSERTMGTPQAHSIGPPSSASSRVPIVQTPLLQSPCHNPGHQGHLESHSPSLAVGPQTRDSGYNTDVSPATTSSPATNANTRQHFVFDNLSHVTESSAHCSYPSAAGTPVPFSSPRSPRMHVLCDPRTRKKGTPPLRLSPEIFKIAEQKCSPKPVSETSETHVAVFDFEIDDNVPEKHDDLRLGHLEGAESADDLDLTEPRLPGGNAIDENLLYNPDGILRNWGQNPEYTTRGRASSFCSRPRRRHCSTGDNNFAETQEWCDEVAEVGSFSQRSFSFSESFSNNIPYGSVVHPDSIDLGVLGLQRRSRFFQLYSSQGFQSGCHDNSVSRSNSCDSENVFNFDIDDEQEDAPTDKATHRSSQGVPIVREKPLHSPASTSRLHRRRVGIASSHLVTSSGVRLPHSGTILGVSVATQTPHAASALIQQLLSTPVPLPNEAIGPAASSLRRRSSASGALPGLPSSFVPLPDIVPTTGRDRSNSVPDFHAYERATRARETGRQVGRELRRMSDEFNTALFGARRLSPVREDLDGYPASFPITRPLGFLQNVRSFFVQESFSRTSLPRQESSVDLLEQSTPEEDNSSTEELTSD</sequence>
<reference evidence="2" key="1">
    <citation type="journal article" date="2023" name="PLoS Negl. Trop. Dis.">
        <title>A genome sequence for Biomphalaria pfeifferi, the major vector snail for the human-infecting parasite Schistosoma mansoni.</title>
        <authorList>
            <person name="Bu L."/>
            <person name="Lu L."/>
            <person name="Laidemitt M.R."/>
            <person name="Zhang S.M."/>
            <person name="Mutuku M."/>
            <person name="Mkoji G."/>
            <person name="Steinauer M."/>
            <person name="Loker E.S."/>
        </authorList>
    </citation>
    <scope>NUCLEOTIDE SEQUENCE</scope>
    <source>
        <strain evidence="2">KasaAsao</strain>
    </source>
</reference>
<reference evidence="2" key="2">
    <citation type="submission" date="2023-04" db="EMBL/GenBank/DDBJ databases">
        <authorList>
            <person name="Bu L."/>
            <person name="Lu L."/>
            <person name="Laidemitt M.R."/>
            <person name="Zhang S.M."/>
            <person name="Mutuku M."/>
            <person name="Mkoji G."/>
            <person name="Steinauer M."/>
            <person name="Loker E.S."/>
        </authorList>
    </citation>
    <scope>NUCLEOTIDE SEQUENCE</scope>
    <source>
        <strain evidence="2">KasaAsao</strain>
        <tissue evidence="2">Whole Snail</tissue>
    </source>
</reference>
<proteinExistence type="predicted"/>
<comment type="caution">
    <text evidence="2">The sequence shown here is derived from an EMBL/GenBank/DDBJ whole genome shotgun (WGS) entry which is preliminary data.</text>
</comment>